<evidence type="ECO:0000256" key="44">
    <source>
        <dbReference type="ARBA" id="ARBA00049414"/>
    </source>
</evidence>
<comment type="catalytic activity">
    <reaction evidence="41">
        <text>decanoyl-[ACP] + malonyl-[ACP] + H(+) = 3-oxododecanoyl-[ACP] + holo-[ACP] + CO2</text>
        <dbReference type="Rhea" id="RHEA:41868"/>
        <dbReference type="Rhea" id="RHEA-COMP:9623"/>
        <dbReference type="Rhea" id="RHEA-COMP:9640"/>
        <dbReference type="Rhea" id="RHEA-COMP:9641"/>
        <dbReference type="Rhea" id="RHEA-COMP:9685"/>
        <dbReference type="ChEBI" id="CHEBI:15378"/>
        <dbReference type="ChEBI" id="CHEBI:16526"/>
        <dbReference type="ChEBI" id="CHEBI:64479"/>
        <dbReference type="ChEBI" id="CHEBI:78449"/>
        <dbReference type="ChEBI" id="CHEBI:78468"/>
        <dbReference type="ChEBI" id="CHEBI:78469"/>
    </reaction>
    <physiologicalReaction direction="left-to-right" evidence="41">
        <dbReference type="Rhea" id="RHEA:41869"/>
    </physiologicalReaction>
</comment>
<comment type="catalytic activity">
    <reaction evidence="27">
        <text>(2E)-hexenoyl-[ACP] + NADPH + H(+) = hexanoyl-[ACP] + NADP(+)</text>
        <dbReference type="Rhea" id="RHEA:41832"/>
        <dbReference type="Rhea" id="RHEA-COMP:9631"/>
        <dbReference type="Rhea" id="RHEA-COMP:9632"/>
        <dbReference type="ChEBI" id="CHEBI:15378"/>
        <dbReference type="ChEBI" id="CHEBI:57783"/>
        <dbReference type="ChEBI" id="CHEBI:58349"/>
        <dbReference type="ChEBI" id="CHEBI:78458"/>
        <dbReference type="ChEBI" id="CHEBI:78459"/>
    </reaction>
    <physiologicalReaction direction="left-to-right" evidence="27">
        <dbReference type="Rhea" id="RHEA:41833"/>
    </physiologicalReaction>
</comment>
<evidence type="ECO:0000256" key="35">
    <source>
        <dbReference type="ARBA" id="ARBA00048571"/>
    </source>
</evidence>
<evidence type="ECO:0000313" key="53">
    <source>
        <dbReference type="EMBL" id="MCV9389356.1"/>
    </source>
</evidence>
<dbReference type="PROSITE" id="PS52019">
    <property type="entry name" value="PKS_MFAS_DH"/>
    <property type="match status" value="1"/>
</dbReference>
<dbReference type="PROSITE" id="PS50075">
    <property type="entry name" value="CARRIER"/>
    <property type="match status" value="1"/>
</dbReference>
<evidence type="ECO:0000256" key="26">
    <source>
        <dbReference type="ARBA" id="ARBA00047810"/>
    </source>
</evidence>
<dbReference type="Gene3D" id="3.30.70.3290">
    <property type="match status" value="1"/>
</dbReference>
<evidence type="ECO:0000256" key="7">
    <source>
        <dbReference type="ARBA" id="ARBA00023239"/>
    </source>
</evidence>
<keyword evidence="7" id="KW-0456">Lyase</keyword>
<dbReference type="InterPro" id="IPR032821">
    <property type="entry name" value="PKS_assoc"/>
</dbReference>
<dbReference type="Pfam" id="PF00550">
    <property type="entry name" value="PP-binding"/>
    <property type="match status" value="1"/>
</dbReference>
<dbReference type="SMART" id="SM00823">
    <property type="entry name" value="PKS_PP"/>
    <property type="match status" value="1"/>
</dbReference>
<evidence type="ECO:0000256" key="19">
    <source>
        <dbReference type="ARBA" id="ARBA00047300"/>
    </source>
</evidence>
<evidence type="ECO:0000256" key="48">
    <source>
        <dbReference type="ARBA" id="ARBA00049533"/>
    </source>
</evidence>
<comment type="catalytic activity">
    <reaction evidence="42">
        <text>(2E)-tetradecenoyl-[ACP] + NADPH + H(+) = tetradecanoyl-[ACP] + NADP(+)</text>
        <dbReference type="Rhea" id="RHEA:41896"/>
        <dbReference type="Rhea" id="RHEA-COMP:9647"/>
        <dbReference type="Rhea" id="RHEA-COMP:9648"/>
        <dbReference type="ChEBI" id="CHEBI:15378"/>
        <dbReference type="ChEBI" id="CHEBI:57783"/>
        <dbReference type="ChEBI" id="CHEBI:58349"/>
        <dbReference type="ChEBI" id="CHEBI:78475"/>
        <dbReference type="ChEBI" id="CHEBI:78477"/>
    </reaction>
    <physiologicalReaction direction="left-to-right" evidence="42">
        <dbReference type="Rhea" id="RHEA:41897"/>
    </physiologicalReaction>
</comment>
<comment type="catalytic activity">
    <reaction evidence="24">
        <text>(2E)-butenoyl-[ACP] + NADPH + H(+) = butanoyl-[ACP] + NADP(+)</text>
        <dbReference type="Rhea" id="RHEA:41812"/>
        <dbReference type="Rhea" id="RHEA-COMP:9627"/>
        <dbReference type="Rhea" id="RHEA-COMP:9628"/>
        <dbReference type="ChEBI" id="CHEBI:15378"/>
        <dbReference type="ChEBI" id="CHEBI:57783"/>
        <dbReference type="ChEBI" id="CHEBI:58349"/>
        <dbReference type="ChEBI" id="CHEBI:78453"/>
        <dbReference type="ChEBI" id="CHEBI:78454"/>
    </reaction>
    <physiologicalReaction direction="left-to-right" evidence="24">
        <dbReference type="Rhea" id="RHEA:41813"/>
    </physiologicalReaction>
</comment>
<comment type="catalytic activity">
    <reaction evidence="36">
        <text>a 2,3-saturated acyl-[ACP] + NADP(+) = a (2E)-enoyl-[ACP] + NADPH + H(+)</text>
        <dbReference type="Rhea" id="RHEA:22564"/>
        <dbReference type="Rhea" id="RHEA-COMP:9925"/>
        <dbReference type="Rhea" id="RHEA-COMP:9926"/>
        <dbReference type="ChEBI" id="CHEBI:15378"/>
        <dbReference type="ChEBI" id="CHEBI:57783"/>
        <dbReference type="ChEBI" id="CHEBI:58349"/>
        <dbReference type="ChEBI" id="CHEBI:78784"/>
        <dbReference type="ChEBI" id="CHEBI:78785"/>
        <dbReference type="EC" id="1.3.1.39"/>
    </reaction>
    <physiologicalReaction direction="right-to-left" evidence="36">
        <dbReference type="Rhea" id="RHEA:22566"/>
    </physiologicalReaction>
</comment>
<dbReference type="RefSeq" id="WP_264140277.1">
    <property type="nucleotide sequence ID" value="NZ_JAOYOD010000001.1"/>
</dbReference>
<comment type="catalytic activity">
    <reaction evidence="30">
        <text>hexadecanoyl-[ACP] + malonyl-[ACP] + H(+) = 3-oxooctadecanoyl-[ACP] + holo-[ACP] + CO2</text>
        <dbReference type="Rhea" id="RHEA:41916"/>
        <dbReference type="Rhea" id="RHEA-COMP:9623"/>
        <dbReference type="Rhea" id="RHEA-COMP:9652"/>
        <dbReference type="Rhea" id="RHEA-COMP:9653"/>
        <dbReference type="Rhea" id="RHEA-COMP:9685"/>
        <dbReference type="ChEBI" id="CHEBI:15378"/>
        <dbReference type="ChEBI" id="CHEBI:16526"/>
        <dbReference type="ChEBI" id="CHEBI:64479"/>
        <dbReference type="ChEBI" id="CHEBI:78449"/>
        <dbReference type="ChEBI" id="CHEBI:78483"/>
        <dbReference type="ChEBI" id="CHEBI:78487"/>
    </reaction>
    <physiologicalReaction direction="left-to-right" evidence="30">
        <dbReference type="Rhea" id="RHEA:41917"/>
    </physiologicalReaction>
</comment>
<dbReference type="EMBL" id="JAOYOD010000001">
    <property type="protein sequence ID" value="MCV9389356.1"/>
    <property type="molecule type" value="Genomic_DNA"/>
</dbReference>
<evidence type="ECO:0000256" key="46">
    <source>
        <dbReference type="ARBA" id="ARBA00049449"/>
    </source>
</evidence>
<comment type="catalytic activity">
    <reaction evidence="12">
        <text>(3R)-hydroxydecanoyl-[ACP] = (2E)-decenoyl-[ACP] + H2O</text>
        <dbReference type="Rhea" id="RHEA:41860"/>
        <dbReference type="Rhea" id="RHEA-COMP:9638"/>
        <dbReference type="Rhea" id="RHEA-COMP:9639"/>
        <dbReference type="ChEBI" id="CHEBI:15377"/>
        <dbReference type="ChEBI" id="CHEBI:78466"/>
        <dbReference type="ChEBI" id="CHEBI:78467"/>
    </reaction>
    <physiologicalReaction direction="left-to-right" evidence="12">
        <dbReference type="Rhea" id="RHEA:41861"/>
    </physiologicalReaction>
</comment>
<dbReference type="SMART" id="SM00827">
    <property type="entry name" value="PKS_AT"/>
    <property type="match status" value="1"/>
</dbReference>
<dbReference type="InterPro" id="IPR016035">
    <property type="entry name" value="Acyl_Trfase/lysoPLipase"/>
</dbReference>
<evidence type="ECO:0000256" key="33">
    <source>
        <dbReference type="ARBA" id="ARBA00048420"/>
    </source>
</evidence>
<evidence type="ECO:0000259" key="51">
    <source>
        <dbReference type="PROSITE" id="PS52004"/>
    </source>
</evidence>
<evidence type="ECO:0000256" key="43">
    <source>
        <dbReference type="ARBA" id="ARBA00049263"/>
    </source>
</evidence>
<dbReference type="SUPFAM" id="SSF53901">
    <property type="entry name" value="Thiolase-like"/>
    <property type="match status" value="1"/>
</dbReference>
<evidence type="ECO:0000256" key="14">
    <source>
        <dbReference type="ARBA" id="ARBA00023398"/>
    </source>
</evidence>
<evidence type="ECO:0000256" key="36">
    <source>
        <dbReference type="ARBA" id="ARBA00048650"/>
    </source>
</evidence>
<dbReference type="Gene3D" id="3.40.50.1820">
    <property type="entry name" value="alpha/beta hydrolase"/>
    <property type="match status" value="1"/>
</dbReference>
<comment type="catalytic activity">
    <reaction evidence="38">
        <text>hexadecanoyl-[ACP] + H2O = hexadecanoate + holo-[ACP] + H(+)</text>
        <dbReference type="Rhea" id="RHEA:41932"/>
        <dbReference type="Rhea" id="RHEA-COMP:9652"/>
        <dbReference type="Rhea" id="RHEA-COMP:9685"/>
        <dbReference type="ChEBI" id="CHEBI:7896"/>
        <dbReference type="ChEBI" id="CHEBI:15377"/>
        <dbReference type="ChEBI" id="CHEBI:15378"/>
        <dbReference type="ChEBI" id="CHEBI:64479"/>
        <dbReference type="ChEBI" id="CHEBI:78483"/>
        <dbReference type="EC" id="3.1.2.14"/>
    </reaction>
    <physiologicalReaction direction="left-to-right" evidence="38">
        <dbReference type="Rhea" id="RHEA:41933"/>
    </physiologicalReaction>
</comment>
<evidence type="ECO:0000256" key="25">
    <source>
        <dbReference type="ARBA" id="ARBA00047578"/>
    </source>
</evidence>
<dbReference type="Pfam" id="PF00109">
    <property type="entry name" value="ketoacyl-synt"/>
    <property type="match status" value="1"/>
</dbReference>
<keyword evidence="54" id="KW-1185">Reference proteome</keyword>
<evidence type="ECO:0000259" key="52">
    <source>
        <dbReference type="PROSITE" id="PS52019"/>
    </source>
</evidence>
<evidence type="ECO:0000256" key="34">
    <source>
        <dbReference type="ARBA" id="ARBA00048506"/>
    </source>
</evidence>
<accession>A0ABT3D0L0</accession>
<dbReference type="PANTHER" id="PTHR45681">
    <property type="entry name" value="POLYKETIDE SYNTHASE 44-RELATED"/>
    <property type="match status" value="1"/>
</dbReference>
<dbReference type="InterPro" id="IPR016036">
    <property type="entry name" value="Malonyl_transacylase_ACP-bd"/>
</dbReference>
<dbReference type="CDD" id="cd00833">
    <property type="entry name" value="PKS"/>
    <property type="match status" value="1"/>
</dbReference>
<comment type="caution">
    <text evidence="53">The sequence shown here is derived from an EMBL/GenBank/DDBJ whole genome shotgun (WGS) entry which is preliminary data.</text>
</comment>
<dbReference type="SMART" id="SM00822">
    <property type="entry name" value="PKS_KR"/>
    <property type="match status" value="1"/>
</dbReference>
<keyword evidence="3" id="KW-0597">Phosphoprotein</keyword>
<dbReference type="InterPro" id="IPR020806">
    <property type="entry name" value="PKS_PP-bd"/>
</dbReference>
<organism evidence="53 54">
    <name type="scientific">Reichenbachiella ulvae</name>
    <dbReference type="NCBI Taxonomy" id="2980104"/>
    <lineage>
        <taxon>Bacteria</taxon>
        <taxon>Pseudomonadati</taxon>
        <taxon>Bacteroidota</taxon>
        <taxon>Cytophagia</taxon>
        <taxon>Cytophagales</taxon>
        <taxon>Reichenbachiellaceae</taxon>
        <taxon>Reichenbachiella</taxon>
    </lineage>
</organism>
<comment type="catalytic activity">
    <reaction evidence="46">
        <text>butanoyl-[ACP] + malonyl-[ACP] + H(+) = 3-oxohexanoyl-[ACP] + holo-[ACP] + CO2</text>
        <dbReference type="Rhea" id="RHEA:41820"/>
        <dbReference type="Rhea" id="RHEA-COMP:9623"/>
        <dbReference type="Rhea" id="RHEA-COMP:9628"/>
        <dbReference type="Rhea" id="RHEA-COMP:9629"/>
        <dbReference type="Rhea" id="RHEA-COMP:9685"/>
        <dbReference type="ChEBI" id="CHEBI:15378"/>
        <dbReference type="ChEBI" id="CHEBI:16526"/>
        <dbReference type="ChEBI" id="CHEBI:64479"/>
        <dbReference type="ChEBI" id="CHEBI:78449"/>
        <dbReference type="ChEBI" id="CHEBI:78454"/>
        <dbReference type="ChEBI" id="CHEBI:78456"/>
    </reaction>
    <physiologicalReaction direction="left-to-right" evidence="46">
        <dbReference type="Rhea" id="RHEA:41821"/>
    </physiologicalReaction>
</comment>
<dbReference type="Pfam" id="PF13602">
    <property type="entry name" value="ADH_zinc_N_2"/>
    <property type="match status" value="1"/>
</dbReference>
<evidence type="ECO:0000256" key="38">
    <source>
        <dbReference type="ARBA" id="ARBA00048704"/>
    </source>
</evidence>
<comment type="catalytic activity">
    <reaction evidence="44">
        <text>3-oxohexadecanoyl-[ACP] + NADPH + H(+) = (3R)-hydroxyhexadecanoyl-[ACP] + NADP(+)</text>
        <dbReference type="Rhea" id="RHEA:41904"/>
        <dbReference type="Rhea" id="RHEA-COMP:9649"/>
        <dbReference type="Rhea" id="RHEA-COMP:9650"/>
        <dbReference type="ChEBI" id="CHEBI:15378"/>
        <dbReference type="ChEBI" id="CHEBI:57783"/>
        <dbReference type="ChEBI" id="CHEBI:58349"/>
        <dbReference type="ChEBI" id="CHEBI:78478"/>
        <dbReference type="ChEBI" id="CHEBI:78480"/>
    </reaction>
    <physiologicalReaction direction="left-to-right" evidence="44">
        <dbReference type="Rhea" id="RHEA:41905"/>
    </physiologicalReaction>
</comment>
<evidence type="ECO:0000259" key="50">
    <source>
        <dbReference type="PROSITE" id="PS50075"/>
    </source>
</evidence>
<dbReference type="InterPro" id="IPR001031">
    <property type="entry name" value="Thioesterase"/>
</dbReference>
<keyword evidence="2" id="KW-0596">Phosphopantetheine</keyword>
<dbReference type="SUPFAM" id="SSF50129">
    <property type="entry name" value="GroES-like"/>
    <property type="match status" value="1"/>
</dbReference>
<comment type="catalytic activity">
    <reaction evidence="10">
        <text>(3R)-hydroxydodecanoyl-[ACP] = (2E)-dodecenoyl-[ACP] + H2O</text>
        <dbReference type="Rhea" id="RHEA:41876"/>
        <dbReference type="Rhea" id="RHEA-COMP:9642"/>
        <dbReference type="Rhea" id="RHEA-COMP:9643"/>
        <dbReference type="ChEBI" id="CHEBI:15377"/>
        <dbReference type="ChEBI" id="CHEBI:78470"/>
        <dbReference type="ChEBI" id="CHEBI:78472"/>
    </reaction>
    <physiologicalReaction direction="left-to-right" evidence="10">
        <dbReference type="Rhea" id="RHEA:41877"/>
    </physiologicalReaction>
</comment>
<evidence type="ECO:0000256" key="18">
    <source>
        <dbReference type="ARBA" id="ARBA00023442"/>
    </source>
</evidence>
<comment type="catalytic activity">
    <reaction evidence="48">
        <text>octanoyl-[ACP] + malonyl-[ACP] + H(+) = 3-oxodecanoyl-[ACP] + holo-[ACP] + CO2</text>
        <dbReference type="Rhea" id="RHEA:41852"/>
        <dbReference type="Rhea" id="RHEA-COMP:9623"/>
        <dbReference type="Rhea" id="RHEA-COMP:9636"/>
        <dbReference type="Rhea" id="RHEA-COMP:9637"/>
        <dbReference type="Rhea" id="RHEA-COMP:9685"/>
        <dbReference type="ChEBI" id="CHEBI:15378"/>
        <dbReference type="ChEBI" id="CHEBI:16526"/>
        <dbReference type="ChEBI" id="CHEBI:64479"/>
        <dbReference type="ChEBI" id="CHEBI:78449"/>
        <dbReference type="ChEBI" id="CHEBI:78463"/>
        <dbReference type="ChEBI" id="CHEBI:78464"/>
    </reaction>
    <physiologicalReaction direction="left-to-right" evidence="48">
        <dbReference type="Rhea" id="RHEA:41853"/>
    </physiologicalReaction>
</comment>
<comment type="catalytic activity">
    <reaction evidence="40">
        <text>(2E)-octadecenoyl-[ACP] + NADPH + H(+) = octadecanoyl-[ACP] + NADP(+)</text>
        <dbReference type="Rhea" id="RHEA:41928"/>
        <dbReference type="Rhea" id="RHEA-COMP:9655"/>
        <dbReference type="Rhea" id="RHEA-COMP:9656"/>
        <dbReference type="ChEBI" id="CHEBI:15378"/>
        <dbReference type="ChEBI" id="CHEBI:57783"/>
        <dbReference type="ChEBI" id="CHEBI:58349"/>
        <dbReference type="ChEBI" id="CHEBI:78489"/>
        <dbReference type="ChEBI" id="CHEBI:78495"/>
    </reaction>
    <physiologicalReaction direction="left-to-right" evidence="40">
        <dbReference type="Rhea" id="RHEA:41929"/>
    </physiologicalReaction>
</comment>
<dbReference type="InterPro" id="IPR049900">
    <property type="entry name" value="PKS_mFAS_DH"/>
</dbReference>
<dbReference type="InterPro" id="IPR014031">
    <property type="entry name" value="Ketoacyl_synth_C"/>
</dbReference>
<comment type="catalytic activity">
    <reaction evidence="14">
        <text>(3R)-hydroxytetradecanoyl-[ACP] = (2E)-tetradecenoyl-[ACP] + H2O</text>
        <dbReference type="Rhea" id="RHEA:41892"/>
        <dbReference type="Rhea" id="RHEA-COMP:9646"/>
        <dbReference type="Rhea" id="RHEA-COMP:9647"/>
        <dbReference type="ChEBI" id="CHEBI:15377"/>
        <dbReference type="ChEBI" id="CHEBI:78474"/>
        <dbReference type="ChEBI" id="CHEBI:78475"/>
    </reaction>
    <physiologicalReaction direction="left-to-right" evidence="14">
        <dbReference type="Rhea" id="RHEA:41893"/>
    </physiologicalReaction>
</comment>
<dbReference type="InterPro" id="IPR020843">
    <property type="entry name" value="ER"/>
</dbReference>
<evidence type="ECO:0000256" key="39">
    <source>
        <dbReference type="ARBA" id="ARBA00048935"/>
    </source>
</evidence>
<dbReference type="InterPro" id="IPR020807">
    <property type="entry name" value="PKS_DH"/>
</dbReference>
<comment type="catalytic activity">
    <reaction evidence="31">
        <text>(2E)-dodecenoyl-[ACP] + NADPH + H(+) = dodecanoyl-[ACP] + NADP(+)</text>
        <dbReference type="Rhea" id="RHEA:41880"/>
        <dbReference type="Rhea" id="RHEA-COMP:9643"/>
        <dbReference type="Rhea" id="RHEA-COMP:9644"/>
        <dbReference type="ChEBI" id="CHEBI:15378"/>
        <dbReference type="ChEBI" id="CHEBI:57783"/>
        <dbReference type="ChEBI" id="CHEBI:58349"/>
        <dbReference type="ChEBI" id="CHEBI:65264"/>
        <dbReference type="ChEBI" id="CHEBI:78472"/>
    </reaction>
    <physiologicalReaction direction="left-to-right" evidence="31">
        <dbReference type="Rhea" id="RHEA:41881"/>
    </physiologicalReaction>
</comment>
<evidence type="ECO:0000256" key="20">
    <source>
        <dbReference type="ARBA" id="ARBA00047394"/>
    </source>
</evidence>
<comment type="catalytic activity">
    <reaction evidence="29">
        <text>acetyl-[ACP] + malonyl-[ACP] + H(+) = 3-oxobutanoyl-[ACP] + holo-[ACP] + CO2</text>
        <dbReference type="Rhea" id="RHEA:41800"/>
        <dbReference type="Rhea" id="RHEA-COMP:9621"/>
        <dbReference type="Rhea" id="RHEA-COMP:9623"/>
        <dbReference type="Rhea" id="RHEA-COMP:9625"/>
        <dbReference type="Rhea" id="RHEA-COMP:9685"/>
        <dbReference type="ChEBI" id="CHEBI:15378"/>
        <dbReference type="ChEBI" id="CHEBI:16526"/>
        <dbReference type="ChEBI" id="CHEBI:64479"/>
        <dbReference type="ChEBI" id="CHEBI:78446"/>
        <dbReference type="ChEBI" id="CHEBI:78449"/>
        <dbReference type="ChEBI" id="CHEBI:78450"/>
    </reaction>
    <physiologicalReaction direction="left-to-right" evidence="29">
        <dbReference type="Rhea" id="RHEA:41801"/>
    </physiologicalReaction>
</comment>
<dbReference type="SUPFAM" id="SSF52151">
    <property type="entry name" value="FabD/lysophospholipase-like"/>
    <property type="match status" value="1"/>
</dbReference>
<dbReference type="InterPro" id="IPR016039">
    <property type="entry name" value="Thiolase-like"/>
</dbReference>
<feature type="domain" description="PKS/mFAS DH" evidence="52">
    <location>
        <begin position="897"/>
        <end position="1183"/>
    </location>
</feature>
<evidence type="ECO:0000256" key="45">
    <source>
        <dbReference type="ARBA" id="ARBA00049422"/>
    </source>
</evidence>
<dbReference type="InterPro" id="IPR049551">
    <property type="entry name" value="PKS_DH_C"/>
</dbReference>
<dbReference type="SMART" id="SM00825">
    <property type="entry name" value="PKS_KS"/>
    <property type="match status" value="1"/>
</dbReference>
<evidence type="ECO:0000256" key="12">
    <source>
        <dbReference type="ARBA" id="ARBA00023388"/>
    </source>
</evidence>
<comment type="catalytic activity">
    <reaction evidence="26">
        <text>(2E)-hexadecenoyl-[ACP] + NADPH + H(+) = hexadecanoyl-[ACP] + NADP(+)</text>
        <dbReference type="Rhea" id="RHEA:41912"/>
        <dbReference type="Rhea" id="RHEA-COMP:9651"/>
        <dbReference type="Rhea" id="RHEA-COMP:9652"/>
        <dbReference type="ChEBI" id="CHEBI:15378"/>
        <dbReference type="ChEBI" id="CHEBI:57783"/>
        <dbReference type="ChEBI" id="CHEBI:58349"/>
        <dbReference type="ChEBI" id="CHEBI:78481"/>
        <dbReference type="ChEBI" id="CHEBI:78483"/>
    </reaction>
    <physiologicalReaction direction="left-to-right" evidence="26">
        <dbReference type="Rhea" id="RHEA:41913"/>
    </physiologicalReaction>
</comment>
<keyword evidence="4" id="KW-0808">Transferase</keyword>
<evidence type="ECO:0000256" key="29">
    <source>
        <dbReference type="ARBA" id="ARBA00047961"/>
    </source>
</evidence>
<dbReference type="InterPro" id="IPR042104">
    <property type="entry name" value="PKS_dehydratase_sf"/>
</dbReference>
<dbReference type="InterPro" id="IPR009081">
    <property type="entry name" value="PP-bd_ACP"/>
</dbReference>
<evidence type="ECO:0000256" key="6">
    <source>
        <dbReference type="ARBA" id="ARBA00022898"/>
    </source>
</evidence>
<evidence type="ECO:0000256" key="8">
    <source>
        <dbReference type="ARBA" id="ARBA00023268"/>
    </source>
</evidence>
<comment type="catalytic activity">
    <reaction evidence="22">
        <text>3-oxodecanoyl-[ACP] + NADPH + H(+) = (3R)-hydroxydecanoyl-[ACP] + NADP(+)</text>
        <dbReference type="Rhea" id="RHEA:41856"/>
        <dbReference type="Rhea" id="RHEA-COMP:9637"/>
        <dbReference type="Rhea" id="RHEA-COMP:9638"/>
        <dbReference type="ChEBI" id="CHEBI:15378"/>
        <dbReference type="ChEBI" id="CHEBI:57783"/>
        <dbReference type="ChEBI" id="CHEBI:58349"/>
        <dbReference type="ChEBI" id="CHEBI:78464"/>
        <dbReference type="ChEBI" id="CHEBI:78466"/>
    </reaction>
    <physiologicalReaction direction="left-to-right" evidence="22">
        <dbReference type="Rhea" id="RHEA:41857"/>
    </physiologicalReaction>
</comment>
<dbReference type="InterPro" id="IPR029058">
    <property type="entry name" value="AB_hydrolase_fold"/>
</dbReference>
<feature type="domain" description="Ketosynthase family 3 (KS3)" evidence="51">
    <location>
        <begin position="3"/>
        <end position="432"/>
    </location>
</feature>
<comment type="catalytic activity">
    <reaction evidence="37">
        <text>holo-[ACP] + acetyl-CoA = acetyl-[ACP] + CoA</text>
        <dbReference type="Rhea" id="RHEA:41788"/>
        <dbReference type="Rhea" id="RHEA-COMP:9621"/>
        <dbReference type="Rhea" id="RHEA-COMP:9685"/>
        <dbReference type="ChEBI" id="CHEBI:57287"/>
        <dbReference type="ChEBI" id="CHEBI:57288"/>
        <dbReference type="ChEBI" id="CHEBI:64479"/>
        <dbReference type="ChEBI" id="CHEBI:78446"/>
        <dbReference type="EC" id="2.3.1.38"/>
    </reaction>
    <physiologicalReaction direction="left-to-right" evidence="37">
        <dbReference type="Rhea" id="RHEA:41789"/>
    </physiologicalReaction>
</comment>
<comment type="catalytic activity">
    <reaction evidence="47">
        <text>(2E)-decenoyl-[ACP] + NADPH + H(+) = decanoyl-[ACP] + NADP(+)</text>
        <dbReference type="Rhea" id="RHEA:41864"/>
        <dbReference type="Rhea" id="RHEA-COMP:9639"/>
        <dbReference type="Rhea" id="RHEA-COMP:9640"/>
        <dbReference type="ChEBI" id="CHEBI:15378"/>
        <dbReference type="ChEBI" id="CHEBI:57783"/>
        <dbReference type="ChEBI" id="CHEBI:58349"/>
        <dbReference type="ChEBI" id="CHEBI:78467"/>
        <dbReference type="ChEBI" id="CHEBI:78468"/>
    </reaction>
    <physiologicalReaction direction="left-to-right" evidence="47">
        <dbReference type="Rhea" id="RHEA:41865"/>
    </physiologicalReaction>
</comment>
<comment type="catalytic activity">
    <reaction evidence="16">
        <text>(3R)-hydroxyhexadecanoyl-[ACP] = (2E)-hexadecenoyl-[ACP] + H2O</text>
        <dbReference type="Rhea" id="RHEA:41908"/>
        <dbReference type="Rhea" id="RHEA-COMP:9650"/>
        <dbReference type="Rhea" id="RHEA-COMP:9651"/>
        <dbReference type="ChEBI" id="CHEBI:15377"/>
        <dbReference type="ChEBI" id="CHEBI:78480"/>
        <dbReference type="ChEBI" id="CHEBI:78481"/>
    </reaction>
    <physiologicalReaction direction="left-to-right" evidence="16">
        <dbReference type="Rhea" id="RHEA:41909"/>
    </physiologicalReaction>
</comment>
<comment type="pathway">
    <text evidence="1">Lipid metabolism.</text>
</comment>
<dbReference type="Proteomes" id="UP001300692">
    <property type="component" value="Unassembled WGS sequence"/>
</dbReference>
<dbReference type="Gene3D" id="3.40.50.720">
    <property type="entry name" value="NAD(P)-binding Rossmann-like Domain"/>
    <property type="match status" value="3"/>
</dbReference>
<gene>
    <name evidence="53" type="ORF">N7U62_22005</name>
</gene>
<evidence type="ECO:0000256" key="4">
    <source>
        <dbReference type="ARBA" id="ARBA00022679"/>
    </source>
</evidence>
<comment type="catalytic activity">
    <reaction evidence="43">
        <text>3-oxododecanoyl-[ACP] + NADPH + H(+) = (3R)-hydroxydodecanoyl-[ACP] + NADP(+)</text>
        <dbReference type="Rhea" id="RHEA:41872"/>
        <dbReference type="Rhea" id="RHEA-COMP:9641"/>
        <dbReference type="Rhea" id="RHEA-COMP:9642"/>
        <dbReference type="ChEBI" id="CHEBI:15378"/>
        <dbReference type="ChEBI" id="CHEBI:57783"/>
        <dbReference type="ChEBI" id="CHEBI:58349"/>
        <dbReference type="ChEBI" id="CHEBI:78469"/>
        <dbReference type="ChEBI" id="CHEBI:78470"/>
    </reaction>
    <physiologicalReaction direction="left-to-right" evidence="43">
        <dbReference type="Rhea" id="RHEA:41873"/>
    </physiologicalReaction>
</comment>
<dbReference type="InterPro" id="IPR014043">
    <property type="entry name" value="Acyl_transferase_dom"/>
</dbReference>
<feature type="region of interest" description="N-terminal hotdog fold" evidence="49">
    <location>
        <begin position="897"/>
        <end position="1022"/>
    </location>
</feature>
<dbReference type="InterPro" id="IPR006162">
    <property type="entry name" value="Ppantetheine_attach_site"/>
</dbReference>
<evidence type="ECO:0000256" key="40">
    <source>
        <dbReference type="ARBA" id="ARBA00049019"/>
    </source>
</evidence>
<comment type="catalytic activity">
    <reaction evidence="33">
        <text>(2E)-octenoyl-[ACP] + NADPH + H(+) = octanoyl-[ACP] + NADP(+)</text>
        <dbReference type="Rhea" id="RHEA:41848"/>
        <dbReference type="Rhea" id="RHEA-COMP:9635"/>
        <dbReference type="Rhea" id="RHEA-COMP:9636"/>
        <dbReference type="ChEBI" id="CHEBI:15378"/>
        <dbReference type="ChEBI" id="CHEBI:57783"/>
        <dbReference type="ChEBI" id="CHEBI:58349"/>
        <dbReference type="ChEBI" id="CHEBI:78462"/>
        <dbReference type="ChEBI" id="CHEBI:78463"/>
    </reaction>
    <physiologicalReaction direction="left-to-right" evidence="33">
        <dbReference type="Rhea" id="RHEA:41849"/>
    </physiologicalReaction>
</comment>
<dbReference type="InterPro" id="IPR036291">
    <property type="entry name" value="NAD(P)-bd_dom_sf"/>
</dbReference>
<evidence type="ECO:0000256" key="5">
    <source>
        <dbReference type="ARBA" id="ARBA00022799"/>
    </source>
</evidence>
<comment type="catalytic activity">
    <reaction evidence="21">
        <text>a (3R)-hydroxyacyl-[ACP] + NADP(+) = a 3-oxoacyl-[ACP] + NADPH + H(+)</text>
        <dbReference type="Rhea" id="RHEA:17397"/>
        <dbReference type="Rhea" id="RHEA-COMP:9916"/>
        <dbReference type="Rhea" id="RHEA-COMP:9945"/>
        <dbReference type="ChEBI" id="CHEBI:15378"/>
        <dbReference type="ChEBI" id="CHEBI:57783"/>
        <dbReference type="ChEBI" id="CHEBI:58349"/>
        <dbReference type="ChEBI" id="CHEBI:78776"/>
        <dbReference type="ChEBI" id="CHEBI:78827"/>
        <dbReference type="EC" id="1.1.1.100"/>
    </reaction>
    <physiologicalReaction direction="right-to-left" evidence="21">
        <dbReference type="Rhea" id="RHEA:17399"/>
    </physiologicalReaction>
</comment>
<evidence type="ECO:0000256" key="47">
    <source>
        <dbReference type="ARBA" id="ARBA00049521"/>
    </source>
</evidence>
<sequence>MHKEEIAIVGIGCQTPGQIHGPESFYSQLMNGVDGITDIPKDRWNHEEYYDPNPNKAGKIKTKKGGFLDRVDLFDNEFFKIFPKEAERIDPQQRLLLQTTFESIEDSGDTLSKVRGSNMAVFMSVFTNDYWDMQIEQDSKYAISPHVAMGASRTAISNRISYFYDLKGPSVSVDTACSGALVAVHLACQSIWDQSATSAMAGGVNVIINPESTMMMSKGNFLSPDGYCKSFDERANGYVRGEGVGVVYLKPLSQALKDKNKIYGLIKATACNSDGNTVEGFTVPSETSQTAMLTKAYQMAGVDVDKLQYIEAHGTGTPVGDPIETKSFSNVFGGRSADSPLMIGSVKTNIGHLEGAAGVAGLIKLALSMKNKKIPGNLHFQKVNPKIDLEGWKLKVVSENTEWPEQKDGSPRIGGVNSFGAGGTNAHLVLQEYVAKEEAPSKTPEENMYLFKTSAMSLPALKNLLLEYKQFIAEDKYSLRDICYNAGVRRSDLKHRIAIAFHDKADILDKIDAYLAGNVLSGVTVAEVDVAAKKLGFVFTGQGPQWYAMGQELIANEPLFKSTIQTIEGYFKEIAGWSLLEEMNKDEENSNINDTRIAQPAIMAIQIALVELWKKHGVTPEGVVGHSIGEVAAAYTSGALTLEQAVSVIFHRSRGQHAATGKGKMLAVGLKLAEAEKLIEKVNNVVSIGAVNGPEMCVLSGDEAPLVNISEQLTEKDIFNKFLRVTVPFHSHHMEPLKDELIDSLKSLVPSKAKIDLYSTVTGKQEDGSHLVSEYWYDNVREPVYFASALEQMVEDGYDFFIEIGPHPALSSGAEQVFEMKNSSAVIFPSIKRKENEKLRFLQTLGSLYTHGIELDWDAIYPTSNLIYDLPNYTWDLKSFWHEPAKHRARRLNKKLHPLIKEYKESGLGENDFSFEVMLDRRTDPYIDDHRVNDAIIFPGTGHLEIATSAAMIAFEQEFGFLEDINFDNALFLPEEGEPAEVKIEVFSEEGRYCILTKDTQKEDAQWIKNSNGKMNMLGDQFISKHVKLNEIKHRVNDRLPVQPMYLELKKCGLQYGPAFKLIKNLWVVGPEILAKVDLHESLEYGVEDYNLHPAVLDACLQSMFAAKMSDDDEERGIYLPTHIDRYKFHAKPKSKSVYSYIQVEEASSEFLRGDFWIMDEDGSLVAEIQGIDFKYIEGSRKQEEDVSYSGCFEFEWDEIKPSEFKPSHNTILVIREEDFVIKSLNKKLVDNNTTLIHSMITDYSDREMVRAELKKVKEMNPTLNRAIITLPLTEKQGDLKNNAVNLSWKILNIFNAIIQEELQFSIWIVNQNAENVLESDPQINLAQAPTYGLSRVMFNEYPMVTCKVADLSDIENEKETANLANIISSPSNGGTESDLAFRGKRIFSKRLQAVSKEKVQEESSLELAASGSYYQTVLREQGMIDSIAFRQTVAQPLSDSEIEIDIKAAGINRRDLWNIQGSLSEESLAGGLAGSQIGLECSGVVSRIGSKVSHVKPGDDVLAYAANSFAGKTISQSHCVVKKPNTLSHEAAATIPVAYLTAYYCMVQLGQIESGERILIHQATEDAGLAAISLAKWKKVEIYATADTDDQRKLLTEMGISYVYDSQSATFYDEVMKDSNGEGVDLVLNTLSGKAIVQSIKCLRAFGRFIELGKKDIYQDISLHLKRFGNNLSYSAVDLDRLMAQKPQKAAIMFREVMELIENKSIQPLTQQVFSINDLSEALQSLSKEESIGKTVVSMEGETVHALPLEQIQFAPDKSYIITGGASGFGIEIAKWMAEKGAKHLALVSRSGPKNDYDYSWINKMKQSGVDIMIENLDLSQIEQVKKMTQRVHEHAPIGGVIHGAAVLQDATISRMDKALFEKVFVPKAMGAWNLHQTTEDLDLDYFLCFSSVSSVVGVPGQSNYSSANNFLDKLVDYRKQKGLHAQSINLGVLGQYAGMTKDGNGAVLNVLDSQGWIPLTLKQILSKLEKLMLEGDRIRMATNVDWLRFRDFFQHLRKDGKFAHLLTDEVLKVGASKSNGEGLRETIIAAEDQAPALLIEHLKGSLARILGTTADKLNEGKSISAIGLDSLMMNQLRNWILQKLEINYPLMRLSKGPSIVEIADHLLENLKSSANESVEQVLEDESGITSEEDIEVINEWFVHKKREASETEGKIKLFMFHSMGAGASMFDHFLYNVPDGTDVYAVQMPGRENRKHEDLYTDFTLLLDDLENEILPLLDERFAFFGHSFGGMVAFELSRRLRRKYGKTPLHFFCSGTMAPQMTITWKNRDVLKQSAISSNSEQKLLGLMSYIDDVNYVKKILPILRLDMALLTSYEFQEEDRFDFPITVFSAIEDEVTLPEEMRPWEDLTNAKFKQELVHGDHWFVSRNKDFIREKISDDLRTALTIDEEVLMQK</sequence>
<name>A0ABT3D0L0_9BACT</name>
<keyword evidence="5" id="KW-0702">S-nitrosylation</keyword>
<evidence type="ECO:0000256" key="2">
    <source>
        <dbReference type="ARBA" id="ARBA00022450"/>
    </source>
</evidence>
<feature type="active site" description="Proton donor; for dehydratase activity" evidence="49">
    <location>
        <position position="1098"/>
    </location>
</feature>
<evidence type="ECO:0000256" key="31">
    <source>
        <dbReference type="ARBA" id="ARBA00048281"/>
    </source>
</evidence>
<comment type="catalytic activity">
    <reaction evidence="20">
        <text>hexanoyl-[ACP] + malonyl-[ACP] + H(+) = 3-oxooctanoyl-[ACP] + holo-[ACP] + CO2</text>
        <dbReference type="Rhea" id="RHEA:41836"/>
        <dbReference type="Rhea" id="RHEA-COMP:9623"/>
        <dbReference type="Rhea" id="RHEA-COMP:9632"/>
        <dbReference type="Rhea" id="RHEA-COMP:9633"/>
        <dbReference type="Rhea" id="RHEA-COMP:9685"/>
        <dbReference type="ChEBI" id="CHEBI:15378"/>
        <dbReference type="ChEBI" id="CHEBI:16526"/>
        <dbReference type="ChEBI" id="CHEBI:64479"/>
        <dbReference type="ChEBI" id="CHEBI:78449"/>
        <dbReference type="ChEBI" id="CHEBI:78459"/>
        <dbReference type="ChEBI" id="CHEBI:78460"/>
    </reaction>
    <physiologicalReaction direction="left-to-right" evidence="20">
        <dbReference type="Rhea" id="RHEA:41837"/>
    </physiologicalReaction>
</comment>
<keyword evidence="6" id="KW-0663">Pyridoxal phosphate</keyword>
<comment type="catalytic activity">
    <reaction evidence="15">
        <text>(3R)-hydroxyoctadecanoyl-[ACP] = (2E)-octadecenoyl-[ACP] + H2O</text>
        <dbReference type="Rhea" id="RHEA:41924"/>
        <dbReference type="Rhea" id="RHEA-COMP:9654"/>
        <dbReference type="Rhea" id="RHEA-COMP:9655"/>
        <dbReference type="ChEBI" id="CHEBI:15377"/>
        <dbReference type="ChEBI" id="CHEBI:78488"/>
        <dbReference type="ChEBI" id="CHEBI:78489"/>
    </reaction>
    <physiologicalReaction direction="left-to-right" evidence="15">
        <dbReference type="Rhea" id="RHEA:41925"/>
    </physiologicalReaction>
</comment>
<evidence type="ECO:0000256" key="27">
    <source>
        <dbReference type="ARBA" id="ARBA00047897"/>
    </source>
</evidence>
<evidence type="ECO:0000256" key="17">
    <source>
        <dbReference type="ARBA" id="ARBA00023402"/>
    </source>
</evidence>
<comment type="catalytic activity">
    <reaction evidence="45">
        <text>3-oxooctanoyl-[ACP] + NADPH + H(+) = (3R)-hydroxyoctanoyl-[ACP] + NADP(+)</text>
        <dbReference type="Rhea" id="RHEA:41840"/>
        <dbReference type="Rhea" id="RHEA-COMP:9633"/>
        <dbReference type="Rhea" id="RHEA-COMP:9634"/>
        <dbReference type="ChEBI" id="CHEBI:15378"/>
        <dbReference type="ChEBI" id="CHEBI:57783"/>
        <dbReference type="ChEBI" id="CHEBI:58349"/>
        <dbReference type="ChEBI" id="CHEBI:78460"/>
        <dbReference type="ChEBI" id="CHEBI:78461"/>
    </reaction>
    <physiologicalReaction direction="left-to-right" evidence="45">
        <dbReference type="Rhea" id="RHEA:41841"/>
    </physiologicalReaction>
</comment>
<dbReference type="InterPro" id="IPR020841">
    <property type="entry name" value="PKS_Beta-ketoAc_synthase_dom"/>
</dbReference>
<evidence type="ECO:0000313" key="54">
    <source>
        <dbReference type="Proteomes" id="UP001300692"/>
    </source>
</evidence>
<evidence type="ECO:0000256" key="30">
    <source>
        <dbReference type="ARBA" id="ARBA00048051"/>
    </source>
</evidence>
<dbReference type="InterPro" id="IPR011032">
    <property type="entry name" value="GroES-like_sf"/>
</dbReference>
<reference evidence="53 54" key="1">
    <citation type="submission" date="2022-10" db="EMBL/GenBank/DDBJ databases">
        <title>Comparative genomics and taxonomic characterization of three novel marine species of genus Reichenbachiella exhibiting antioxidant and polysaccharide degradation activities.</title>
        <authorList>
            <person name="Muhammad N."/>
            <person name="Lee Y.-J."/>
            <person name="Ko J."/>
            <person name="Kim S.-G."/>
        </authorList>
    </citation>
    <scope>NUCLEOTIDE SEQUENCE [LARGE SCALE GENOMIC DNA]</scope>
    <source>
        <strain evidence="53 54">ABR2-5</strain>
    </source>
</reference>
<evidence type="ECO:0000256" key="1">
    <source>
        <dbReference type="ARBA" id="ARBA00005189"/>
    </source>
</evidence>
<evidence type="ECO:0000256" key="24">
    <source>
        <dbReference type="ARBA" id="ARBA00047500"/>
    </source>
</evidence>
<evidence type="ECO:0000256" key="28">
    <source>
        <dbReference type="ARBA" id="ARBA00047953"/>
    </source>
</evidence>
<dbReference type="SUPFAM" id="SSF55048">
    <property type="entry name" value="Probable ACP-binding domain of malonyl-CoA ACP transacylase"/>
    <property type="match status" value="1"/>
</dbReference>
<dbReference type="Pfam" id="PF16197">
    <property type="entry name" value="KAsynt_C_assoc"/>
    <property type="match status" value="1"/>
</dbReference>
<keyword evidence="8" id="KW-0511">Multifunctional enzyme</keyword>
<dbReference type="Pfam" id="PF02801">
    <property type="entry name" value="Ketoacyl-synt_C"/>
    <property type="match status" value="1"/>
</dbReference>
<dbReference type="SUPFAM" id="SSF47336">
    <property type="entry name" value="ACP-like"/>
    <property type="match status" value="1"/>
</dbReference>
<feature type="region of interest" description="C-terminal hotdog fold" evidence="49">
    <location>
        <begin position="1037"/>
        <end position="1183"/>
    </location>
</feature>
<evidence type="ECO:0000256" key="41">
    <source>
        <dbReference type="ARBA" id="ARBA00049109"/>
    </source>
</evidence>
<dbReference type="InterPro" id="IPR036736">
    <property type="entry name" value="ACP-like_sf"/>
</dbReference>
<dbReference type="InterPro" id="IPR050444">
    <property type="entry name" value="Polyketide_Synthase"/>
</dbReference>
<evidence type="ECO:0000256" key="9">
    <source>
        <dbReference type="ARBA" id="ARBA00023332"/>
    </source>
</evidence>
<comment type="catalytic activity">
    <reaction evidence="13">
        <text>a (3R)-hydroxyacyl-[ACP] = a (2E)-enoyl-[ACP] + H2O</text>
        <dbReference type="Rhea" id="RHEA:13097"/>
        <dbReference type="Rhea" id="RHEA-COMP:9925"/>
        <dbReference type="Rhea" id="RHEA-COMP:9945"/>
        <dbReference type="ChEBI" id="CHEBI:15377"/>
        <dbReference type="ChEBI" id="CHEBI:78784"/>
        <dbReference type="ChEBI" id="CHEBI:78827"/>
        <dbReference type="EC" id="4.2.1.59"/>
    </reaction>
    <physiologicalReaction direction="left-to-right" evidence="13">
        <dbReference type="Rhea" id="RHEA:13098"/>
    </physiologicalReaction>
</comment>
<evidence type="ECO:0000256" key="15">
    <source>
        <dbReference type="ARBA" id="ARBA00023399"/>
    </source>
</evidence>
<comment type="catalytic activity">
    <reaction evidence="19">
        <text>3-oxooctadecanoyl-[ACP] + NADPH + H(+) = (3R)-hydroxyoctadecanoyl-[ACP] + NADP(+)</text>
        <dbReference type="Rhea" id="RHEA:41920"/>
        <dbReference type="Rhea" id="RHEA-COMP:9653"/>
        <dbReference type="Rhea" id="RHEA-COMP:9654"/>
        <dbReference type="ChEBI" id="CHEBI:15378"/>
        <dbReference type="ChEBI" id="CHEBI:57783"/>
        <dbReference type="ChEBI" id="CHEBI:58349"/>
        <dbReference type="ChEBI" id="CHEBI:78487"/>
        <dbReference type="ChEBI" id="CHEBI:78488"/>
    </reaction>
    <physiologicalReaction direction="left-to-right" evidence="19">
        <dbReference type="Rhea" id="RHEA:41921"/>
    </physiologicalReaction>
</comment>
<evidence type="ECO:0000256" key="42">
    <source>
        <dbReference type="ARBA" id="ARBA00049171"/>
    </source>
</evidence>
<dbReference type="InterPro" id="IPR057326">
    <property type="entry name" value="KR_dom"/>
</dbReference>
<evidence type="ECO:0000256" key="3">
    <source>
        <dbReference type="ARBA" id="ARBA00022553"/>
    </source>
</evidence>
<dbReference type="Pfam" id="PF00698">
    <property type="entry name" value="Acyl_transf_1"/>
    <property type="match status" value="1"/>
</dbReference>
<dbReference type="SMART" id="SM00829">
    <property type="entry name" value="PKS_ER"/>
    <property type="match status" value="1"/>
</dbReference>
<dbReference type="PROSITE" id="PS00012">
    <property type="entry name" value="PHOSPHOPANTETHEINE"/>
    <property type="match status" value="1"/>
</dbReference>
<comment type="catalytic activity">
    <reaction evidence="25">
        <text>dodecanoyl-[ACP] + malonyl-[ACP] + H(+) = 3-oxotetradecanoyl-[ACP] + holo-[ACP] + CO2</text>
        <dbReference type="Rhea" id="RHEA:41884"/>
        <dbReference type="Rhea" id="RHEA-COMP:9623"/>
        <dbReference type="Rhea" id="RHEA-COMP:9644"/>
        <dbReference type="Rhea" id="RHEA-COMP:9645"/>
        <dbReference type="Rhea" id="RHEA-COMP:9685"/>
        <dbReference type="ChEBI" id="CHEBI:15378"/>
        <dbReference type="ChEBI" id="CHEBI:16526"/>
        <dbReference type="ChEBI" id="CHEBI:64479"/>
        <dbReference type="ChEBI" id="CHEBI:65264"/>
        <dbReference type="ChEBI" id="CHEBI:78449"/>
        <dbReference type="ChEBI" id="CHEBI:78473"/>
    </reaction>
    <physiologicalReaction direction="left-to-right" evidence="25">
        <dbReference type="Rhea" id="RHEA:41885"/>
    </physiologicalReaction>
</comment>
<dbReference type="Gene3D" id="3.90.180.10">
    <property type="entry name" value="Medium-chain alcohol dehydrogenases, catalytic domain"/>
    <property type="match status" value="1"/>
</dbReference>
<evidence type="ECO:0000256" key="13">
    <source>
        <dbReference type="ARBA" id="ARBA00023394"/>
    </source>
</evidence>
<comment type="catalytic activity">
    <reaction evidence="11">
        <text>(3R)-hydroxyhexanoyl-[ACP] = (2E)-hexenoyl-[ACP] + H2O</text>
        <dbReference type="Rhea" id="RHEA:41828"/>
        <dbReference type="Rhea" id="RHEA-COMP:9630"/>
        <dbReference type="Rhea" id="RHEA-COMP:9631"/>
        <dbReference type="ChEBI" id="CHEBI:15377"/>
        <dbReference type="ChEBI" id="CHEBI:78457"/>
        <dbReference type="ChEBI" id="CHEBI:78458"/>
    </reaction>
    <physiologicalReaction direction="left-to-right" evidence="11">
        <dbReference type="Rhea" id="RHEA:41829"/>
    </physiologicalReaction>
</comment>
<dbReference type="Gene3D" id="3.40.47.10">
    <property type="match status" value="1"/>
</dbReference>
<dbReference type="InterPro" id="IPR049552">
    <property type="entry name" value="PKS_DH_N"/>
</dbReference>
<dbReference type="Pfam" id="PF21089">
    <property type="entry name" value="PKS_DH_N"/>
    <property type="match status" value="1"/>
</dbReference>
<dbReference type="InterPro" id="IPR013154">
    <property type="entry name" value="ADH-like_N"/>
</dbReference>
<dbReference type="Gene3D" id="3.40.366.10">
    <property type="entry name" value="Malonyl-Coenzyme A Acyl Carrier Protein, domain 2"/>
    <property type="match status" value="1"/>
</dbReference>
<evidence type="ECO:0000256" key="11">
    <source>
        <dbReference type="ARBA" id="ARBA00023373"/>
    </source>
</evidence>
<evidence type="ECO:0000256" key="22">
    <source>
        <dbReference type="ARBA" id="ARBA00047440"/>
    </source>
</evidence>
<dbReference type="InterPro" id="IPR013968">
    <property type="entry name" value="PKS_KR"/>
</dbReference>
<feature type="active site" description="Proton acceptor; for dehydratase activity" evidence="49">
    <location>
        <position position="930"/>
    </location>
</feature>
<dbReference type="Pfam" id="PF00975">
    <property type="entry name" value="Thioesterase"/>
    <property type="match status" value="1"/>
</dbReference>
<evidence type="ECO:0000256" key="49">
    <source>
        <dbReference type="PROSITE-ProRule" id="PRU01363"/>
    </source>
</evidence>
<evidence type="ECO:0000256" key="21">
    <source>
        <dbReference type="ARBA" id="ARBA00047400"/>
    </source>
</evidence>
<dbReference type="CDD" id="cd05195">
    <property type="entry name" value="enoyl_red"/>
    <property type="match status" value="1"/>
</dbReference>
<comment type="catalytic activity">
    <reaction evidence="28">
        <text>3-oxobutanoyl-[ACP] + NADPH + H(+) = (3R)-hydroxybutanoyl-[ACP] + NADP(+)</text>
        <dbReference type="Rhea" id="RHEA:41804"/>
        <dbReference type="Rhea" id="RHEA-COMP:9625"/>
        <dbReference type="Rhea" id="RHEA-COMP:9626"/>
        <dbReference type="ChEBI" id="CHEBI:15378"/>
        <dbReference type="ChEBI" id="CHEBI:57783"/>
        <dbReference type="ChEBI" id="CHEBI:58349"/>
        <dbReference type="ChEBI" id="CHEBI:78450"/>
        <dbReference type="ChEBI" id="CHEBI:78451"/>
    </reaction>
    <physiologicalReaction direction="left-to-right" evidence="28">
        <dbReference type="Rhea" id="RHEA:41805"/>
    </physiologicalReaction>
</comment>
<dbReference type="Pfam" id="PF08659">
    <property type="entry name" value="KR"/>
    <property type="match status" value="1"/>
</dbReference>
<proteinExistence type="predicted"/>
<comment type="catalytic activity">
    <reaction evidence="35">
        <text>3-oxohexanoyl-[ACP] + NADPH + H(+) = (3R)-hydroxyhexanoyl-[ACP] + NADP(+)</text>
        <dbReference type="Rhea" id="RHEA:41824"/>
        <dbReference type="Rhea" id="RHEA-COMP:9629"/>
        <dbReference type="Rhea" id="RHEA-COMP:9630"/>
        <dbReference type="ChEBI" id="CHEBI:15378"/>
        <dbReference type="ChEBI" id="CHEBI:57783"/>
        <dbReference type="ChEBI" id="CHEBI:58349"/>
        <dbReference type="ChEBI" id="CHEBI:78456"/>
        <dbReference type="ChEBI" id="CHEBI:78457"/>
    </reaction>
    <physiologicalReaction direction="left-to-right" evidence="35">
        <dbReference type="Rhea" id="RHEA:41825"/>
    </physiologicalReaction>
</comment>
<comment type="catalytic activity">
    <reaction evidence="34">
        <text>a fatty acyl-[ACP] + malonyl-[ACP] + H(+) = a 3-oxoacyl-[ACP] + holo-[ACP] + CO2</text>
        <dbReference type="Rhea" id="RHEA:22836"/>
        <dbReference type="Rhea" id="RHEA-COMP:9623"/>
        <dbReference type="Rhea" id="RHEA-COMP:9685"/>
        <dbReference type="Rhea" id="RHEA-COMP:9916"/>
        <dbReference type="Rhea" id="RHEA-COMP:14125"/>
        <dbReference type="ChEBI" id="CHEBI:15378"/>
        <dbReference type="ChEBI" id="CHEBI:16526"/>
        <dbReference type="ChEBI" id="CHEBI:64479"/>
        <dbReference type="ChEBI" id="CHEBI:78449"/>
        <dbReference type="ChEBI" id="CHEBI:78776"/>
        <dbReference type="ChEBI" id="CHEBI:138651"/>
        <dbReference type="EC" id="2.3.1.41"/>
    </reaction>
    <physiologicalReaction direction="left-to-right" evidence="34">
        <dbReference type="Rhea" id="RHEA:22837"/>
    </physiologicalReaction>
</comment>
<evidence type="ECO:0000256" key="10">
    <source>
        <dbReference type="ARBA" id="ARBA00023351"/>
    </source>
</evidence>
<feature type="domain" description="Carrier" evidence="50">
    <location>
        <begin position="2035"/>
        <end position="2112"/>
    </location>
</feature>
<comment type="catalytic activity">
    <reaction evidence="39">
        <text>3-oxotetradecanoyl-[ACP] + NADPH + H(+) = (3R)-hydroxytetradecanoyl-[ACP] + NADP(+)</text>
        <dbReference type="Rhea" id="RHEA:41888"/>
        <dbReference type="Rhea" id="RHEA-COMP:9645"/>
        <dbReference type="Rhea" id="RHEA-COMP:9646"/>
        <dbReference type="ChEBI" id="CHEBI:15378"/>
        <dbReference type="ChEBI" id="CHEBI:57783"/>
        <dbReference type="ChEBI" id="CHEBI:58349"/>
        <dbReference type="ChEBI" id="CHEBI:78473"/>
        <dbReference type="ChEBI" id="CHEBI:78474"/>
    </reaction>
    <physiologicalReaction direction="left-to-right" evidence="39">
        <dbReference type="Rhea" id="RHEA:41889"/>
    </physiologicalReaction>
</comment>
<evidence type="ECO:0000256" key="32">
    <source>
        <dbReference type="ARBA" id="ARBA00048289"/>
    </source>
</evidence>
<comment type="catalytic activity">
    <reaction evidence="17">
        <text>(3R)-hydroxybutanoyl-[ACP] = (2E)-butenoyl-[ACP] + H2O</text>
        <dbReference type="Rhea" id="RHEA:41808"/>
        <dbReference type="Rhea" id="RHEA-COMP:9626"/>
        <dbReference type="Rhea" id="RHEA-COMP:9627"/>
        <dbReference type="ChEBI" id="CHEBI:15377"/>
        <dbReference type="ChEBI" id="CHEBI:78451"/>
        <dbReference type="ChEBI" id="CHEBI:78453"/>
    </reaction>
    <physiologicalReaction direction="left-to-right" evidence="17">
        <dbReference type="Rhea" id="RHEA:41809"/>
    </physiologicalReaction>
</comment>
<dbReference type="InterPro" id="IPR001227">
    <property type="entry name" value="Ac_transferase_dom_sf"/>
</dbReference>
<dbReference type="Gene3D" id="3.10.129.110">
    <property type="entry name" value="Polyketide synthase dehydratase"/>
    <property type="match status" value="1"/>
</dbReference>
<comment type="function">
    <text evidence="18">Fatty acid synthetase is a multifunctional enzyme that catalyzes the de novo biosynthesis of long-chain saturated fatty acids starting from acetyl-CoA and malonyl-CoA in the presence of NADPH. This multifunctional protein contains 7 catalytic activities and a site for the binding of the prosthetic group 4'-phosphopantetheine of the acyl carrier protein ([ACP]) domain.</text>
</comment>
<dbReference type="Pfam" id="PF14765">
    <property type="entry name" value="PS-DH"/>
    <property type="match status" value="1"/>
</dbReference>
<dbReference type="InterPro" id="IPR014030">
    <property type="entry name" value="Ketoacyl_synth_N"/>
</dbReference>
<dbReference type="Pfam" id="PF08240">
    <property type="entry name" value="ADH_N"/>
    <property type="match status" value="1"/>
</dbReference>
<dbReference type="Gene3D" id="1.10.1200.10">
    <property type="entry name" value="ACP-like"/>
    <property type="match status" value="1"/>
</dbReference>
<comment type="catalytic activity">
    <reaction evidence="23">
        <text>tetradecanoyl-[ACP] + malonyl-[ACP] + H(+) = 3-oxohexadecanoyl-[ACP] + holo-[ACP] + CO2</text>
        <dbReference type="Rhea" id="RHEA:41900"/>
        <dbReference type="Rhea" id="RHEA-COMP:9623"/>
        <dbReference type="Rhea" id="RHEA-COMP:9648"/>
        <dbReference type="Rhea" id="RHEA-COMP:9649"/>
        <dbReference type="Rhea" id="RHEA-COMP:9685"/>
        <dbReference type="ChEBI" id="CHEBI:15378"/>
        <dbReference type="ChEBI" id="CHEBI:16526"/>
        <dbReference type="ChEBI" id="CHEBI:64479"/>
        <dbReference type="ChEBI" id="CHEBI:78449"/>
        <dbReference type="ChEBI" id="CHEBI:78477"/>
        <dbReference type="ChEBI" id="CHEBI:78478"/>
    </reaction>
    <physiologicalReaction direction="left-to-right" evidence="23">
        <dbReference type="Rhea" id="RHEA:41901"/>
    </physiologicalReaction>
</comment>
<protein>
    <submittedName>
        <fullName evidence="53">SDR family NAD(P)-dependent oxidoreductase</fullName>
    </submittedName>
</protein>
<comment type="catalytic activity">
    <reaction evidence="9">
        <text>(3R)-hydroxyoctanoyl-[ACP] = (2E)-octenoyl-[ACP] + H2O</text>
        <dbReference type="Rhea" id="RHEA:41844"/>
        <dbReference type="Rhea" id="RHEA-COMP:9634"/>
        <dbReference type="Rhea" id="RHEA-COMP:9635"/>
        <dbReference type="ChEBI" id="CHEBI:15377"/>
        <dbReference type="ChEBI" id="CHEBI:78461"/>
        <dbReference type="ChEBI" id="CHEBI:78462"/>
    </reaction>
    <physiologicalReaction direction="left-to-right" evidence="9">
        <dbReference type="Rhea" id="RHEA:41845"/>
    </physiologicalReaction>
</comment>
<dbReference type="PROSITE" id="PS52004">
    <property type="entry name" value="KS3_2"/>
    <property type="match status" value="1"/>
</dbReference>
<evidence type="ECO:0000256" key="37">
    <source>
        <dbReference type="ARBA" id="ARBA00048691"/>
    </source>
</evidence>
<dbReference type="SMART" id="SM00826">
    <property type="entry name" value="PKS_DH"/>
    <property type="match status" value="1"/>
</dbReference>
<dbReference type="PANTHER" id="PTHR45681:SF6">
    <property type="entry name" value="POLYKETIDE SYNTHASE 37"/>
    <property type="match status" value="1"/>
</dbReference>
<comment type="catalytic activity">
    <reaction evidence="32">
        <text>tetradecanoyl-[ACP] + H2O = tetradecanoate + holo-[ACP] + H(+)</text>
        <dbReference type="Rhea" id="RHEA:30123"/>
        <dbReference type="Rhea" id="RHEA-COMP:9648"/>
        <dbReference type="Rhea" id="RHEA-COMP:9685"/>
        <dbReference type="ChEBI" id="CHEBI:15377"/>
        <dbReference type="ChEBI" id="CHEBI:15378"/>
        <dbReference type="ChEBI" id="CHEBI:30807"/>
        <dbReference type="ChEBI" id="CHEBI:64479"/>
        <dbReference type="ChEBI" id="CHEBI:78477"/>
        <dbReference type="EC" id="3.1.2.14"/>
    </reaction>
    <physiologicalReaction direction="left-to-right" evidence="32">
        <dbReference type="Rhea" id="RHEA:30124"/>
    </physiologicalReaction>
</comment>
<dbReference type="SUPFAM" id="SSF51735">
    <property type="entry name" value="NAD(P)-binding Rossmann-fold domains"/>
    <property type="match status" value="3"/>
</dbReference>
<evidence type="ECO:0000256" key="23">
    <source>
        <dbReference type="ARBA" id="ARBA00047451"/>
    </source>
</evidence>
<dbReference type="SUPFAM" id="SSF53474">
    <property type="entry name" value="alpha/beta-Hydrolases"/>
    <property type="match status" value="1"/>
</dbReference>
<evidence type="ECO:0000256" key="16">
    <source>
        <dbReference type="ARBA" id="ARBA00023401"/>
    </source>
</evidence>